<dbReference type="Proteomes" id="UP000283509">
    <property type="component" value="Unassembled WGS sequence"/>
</dbReference>
<feature type="transmembrane region" description="Helical" evidence="1">
    <location>
        <begin position="271"/>
        <end position="298"/>
    </location>
</feature>
<reference evidence="2 3" key="2">
    <citation type="submission" date="2019-01" db="EMBL/GenBank/DDBJ databases">
        <title>The decoding of complex shrimp genome reveals the adaptation for benthos swimmer, frequently molting mechanism and breeding impact on genome.</title>
        <authorList>
            <person name="Sun Y."/>
            <person name="Gao Y."/>
            <person name="Yu Y."/>
        </authorList>
    </citation>
    <scope>NUCLEOTIDE SEQUENCE [LARGE SCALE GENOMIC DNA]</scope>
    <source>
        <tissue evidence="2">Muscle</tissue>
    </source>
</reference>
<feature type="transmembrane region" description="Helical" evidence="1">
    <location>
        <begin position="114"/>
        <end position="131"/>
    </location>
</feature>
<feature type="transmembrane region" description="Helical" evidence="1">
    <location>
        <begin position="221"/>
        <end position="250"/>
    </location>
</feature>
<dbReference type="EMBL" id="QCYY01001973">
    <property type="protein sequence ID" value="ROT73892.1"/>
    <property type="molecule type" value="Genomic_DNA"/>
</dbReference>
<feature type="transmembrane region" description="Helical" evidence="1">
    <location>
        <begin position="12"/>
        <end position="30"/>
    </location>
</feature>
<name>A0A3R7ST57_PENVA</name>
<feature type="transmembrane region" description="Helical" evidence="1">
    <location>
        <begin position="143"/>
        <end position="164"/>
    </location>
</feature>
<feature type="transmembrane region" description="Helical" evidence="1">
    <location>
        <begin position="318"/>
        <end position="344"/>
    </location>
</feature>
<keyword evidence="1" id="KW-0472">Membrane</keyword>
<evidence type="ECO:0000313" key="2">
    <source>
        <dbReference type="EMBL" id="ROT73892.1"/>
    </source>
</evidence>
<reference evidence="2 3" key="1">
    <citation type="submission" date="2018-04" db="EMBL/GenBank/DDBJ databases">
        <authorList>
            <person name="Zhang X."/>
            <person name="Yuan J."/>
            <person name="Li F."/>
            <person name="Xiang J."/>
        </authorList>
    </citation>
    <scope>NUCLEOTIDE SEQUENCE [LARGE SCALE GENOMIC DNA]</scope>
    <source>
        <tissue evidence="2">Muscle</tissue>
    </source>
</reference>
<evidence type="ECO:0000256" key="1">
    <source>
        <dbReference type="SAM" id="Phobius"/>
    </source>
</evidence>
<gene>
    <name evidence="2" type="ORF">C7M84_007638</name>
</gene>
<keyword evidence="3" id="KW-1185">Reference proteome</keyword>
<feature type="transmembrane region" description="Helical" evidence="1">
    <location>
        <begin position="77"/>
        <end position="102"/>
    </location>
</feature>
<organism evidence="2 3">
    <name type="scientific">Penaeus vannamei</name>
    <name type="common">Whiteleg shrimp</name>
    <name type="synonym">Litopenaeus vannamei</name>
    <dbReference type="NCBI Taxonomy" id="6689"/>
    <lineage>
        <taxon>Eukaryota</taxon>
        <taxon>Metazoa</taxon>
        <taxon>Ecdysozoa</taxon>
        <taxon>Arthropoda</taxon>
        <taxon>Crustacea</taxon>
        <taxon>Multicrustacea</taxon>
        <taxon>Malacostraca</taxon>
        <taxon>Eumalacostraca</taxon>
        <taxon>Eucarida</taxon>
        <taxon>Decapoda</taxon>
        <taxon>Dendrobranchiata</taxon>
        <taxon>Penaeoidea</taxon>
        <taxon>Penaeidae</taxon>
        <taxon>Penaeus</taxon>
    </lineage>
</organism>
<keyword evidence="1" id="KW-0812">Transmembrane</keyword>
<feature type="transmembrane region" description="Helical" evidence="1">
    <location>
        <begin position="37"/>
        <end position="57"/>
    </location>
</feature>
<keyword evidence="1" id="KW-1133">Transmembrane helix</keyword>
<feature type="transmembrane region" description="Helical" evidence="1">
    <location>
        <begin position="176"/>
        <end position="201"/>
    </location>
</feature>
<evidence type="ECO:0000313" key="3">
    <source>
        <dbReference type="Proteomes" id="UP000283509"/>
    </source>
</evidence>
<accession>A0A3R7ST57</accession>
<feature type="non-terminal residue" evidence="2">
    <location>
        <position position="449"/>
    </location>
</feature>
<proteinExistence type="predicted"/>
<dbReference type="AlphaFoldDB" id="A0A3R7ST57"/>
<sequence>MLSPSLTSYFNFLAHSLPLSPAIYIFFIRLFHLSLSLCLISPSFPITHFPVYCFVPFPPPTIHPHSFILSSPQPHSILLSPILCILSHALLLSSILTILFLLSFPSLPSFHLPFSIAFSFIFLLIISPHFANFSSFSFSLPSLFTPLSYLFYLISPLHLLFLFLPFYHPFLRFLPFIFFLILSLISSPQICSLSSSSFLSALSSPSLQDLPSLPLSHFLPIFISLSSSLSLFLFISHPLFMISLLFLSFFPFLPPSPSFLSALSLPYLKDLLSLPLSHFFLIFLCLSSSVSFSFIFALSPPSFYDVSPLFIVPFLSSFLFPSFFISHPLLFTISLFSLSFFSFLPTSPLPFYLSSPSLYNLSPLFIFPFLPSSLSPSFLSPSSLYDPSPLFIFLSFPSPFPILSSPFPRFFPLKFSVDPSVLPSAFPSARHANRYNMRRSFLTLKETLP</sequence>
<protein>
    <submittedName>
        <fullName evidence="2">Uncharacterized protein</fullName>
    </submittedName>
</protein>
<comment type="caution">
    <text evidence="2">The sequence shown here is derived from an EMBL/GenBank/DDBJ whole genome shotgun (WGS) entry which is preliminary data.</text>
</comment>